<organism evidence="1 2">
    <name type="scientific">Elysia marginata</name>
    <dbReference type="NCBI Taxonomy" id="1093978"/>
    <lineage>
        <taxon>Eukaryota</taxon>
        <taxon>Metazoa</taxon>
        <taxon>Spiralia</taxon>
        <taxon>Lophotrochozoa</taxon>
        <taxon>Mollusca</taxon>
        <taxon>Gastropoda</taxon>
        <taxon>Heterobranchia</taxon>
        <taxon>Euthyneura</taxon>
        <taxon>Panpulmonata</taxon>
        <taxon>Sacoglossa</taxon>
        <taxon>Placobranchoidea</taxon>
        <taxon>Plakobranchidae</taxon>
        <taxon>Elysia</taxon>
    </lineage>
</organism>
<evidence type="ECO:0000313" key="2">
    <source>
        <dbReference type="Proteomes" id="UP000762676"/>
    </source>
</evidence>
<dbReference type="AlphaFoldDB" id="A0AAV4IR98"/>
<keyword evidence="2" id="KW-1185">Reference proteome</keyword>
<comment type="caution">
    <text evidence="1">The sequence shown here is derived from an EMBL/GenBank/DDBJ whole genome shotgun (WGS) entry which is preliminary data.</text>
</comment>
<name>A0AAV4IR98_9GAST</name>
<reference evidence="1 2" key="1">
    <citation type="journal article" date="2021" name="Elife">
        <title>Chloroplast acquisition without the gene transfer in kleptoplastic sea slugs, Plakobranchus ocellatus.</title>
        <authorList>
            <person name="Maeda T."/>
            <person name="Takahashi S."/>
            <person name="Yoshida T."/>
            <person name="Shimamura S."/>
            <person name="Takaki Y."/>
            <person name="Nagai Y."/>
            <person name="Toyoda A."/>
            <person name="Suzuki Y."/>
            <person name="Arimoto A."/>
            <person name="Ishii H."/>
            <person name="Satoh N."/>
            <person name="Nishiyama T."/>
            <person name="Hasebe M."/>
            <person name="Maruyama T."/>
            <person name="Minagawa J."/>
            <person name="Obokata J."/>
            <person name="Shigenobu S."/>
        </authorList>
    </citation>
    <scope>NUCLEOTIDE SEQUENCE [LARGE SCALE GENOMIC DNA]</scope>
</reference>
<evidence type="ECO:0000313" key="1">
    <source>
        <dbReference type="EMBL" id="GFS12934.1"/>
    </source>
</evidence>
<proteinExistence type="predicted"/>
<accession>A0AAV4IR98</accession>
<dbReference type="EMBL" id="BMAT01013429">
    <property type="protein sequence ID" value="GFS12934.1"/>
    <property type="molecule type" value="Genomic_DNA"/>
</dbReference>
<protein>
    <submittedName>
        <fullName evidence="1">Uncharacterized protein</fullName>
    </submittedName>
</protein>
<gene>
    <name evidence="1" type="ORF">ElyMa_006709900</name>
</gene>
<dbReference type="Proteomes" id="UP000762676">
    <property type="component" value="Unassembled WGS sequence"/>
</dbReference>
<sequence length="90" mass="9767">MGKTVDRTAPHAFHGPRYATEFKGIAVMGARMDILDAVATRCVRPENMDTDVGASAAITVPTPARQEPVNIQTERVFRAVRLDTMVNAAI</sequence>